<protein>
    <recommendedName>
        <fullName evidence="1">RmlD-like substrate binding domain-containing protein</fullName>
    </recommendedName>
</protein>
<dbReference type="PANTHER" id="PTHR10491:SF4">
    <property type="entry name" value="METHIONINE ADENOSYLTRANSFERASE 2 SUBUNIT BETA"/>
    <property type="match status" value="1"/>
</dbReference>
<evidence type="ECO:0000259" key="1">
    <source>
        <dbReference type="Pfam" id="PF04321"/>
    </source>
</evidence>
<name>X1LH15_9ZZZZ</name>
<dbReference type="InterPro" id="IPR029903">
    <property type="entry name" value="RmlD-like-bd"/>
</dbReference>
<dbReference type="PANTHER" id="PTHR10491">
    <property type="entry name" value="DTDP-4-DEHYDRORHAMNOSE REDUCTASE"/>
    <property type="match status" value="1"/>
</dbReference>
<comment type="caution">
    <text evidence="2">The sequence shown here is derived from an EMBL/GenBank/DDBJ whole genome shotgun (WGS) entry which is preliminary data.</text>
</comment>
<dbReference type="CDD" id="cd05254">
    <property type="entry name" value="dTDP_HR_like_SDR_e"/>
    <property type="match status" value="1"/>
</dbReference>
<reference evidence="2" key="1">
    <citation type="journal article" date="2014" name="Front. Microbiol.">
        <title>High frequency of phylogenetically diverse reductive dehalogenase-homologous genes in deep subseafloor sedimentary metagenomes.</title>
        <authorList>
            <person name="Kawai M."/>
            <person name="Futagami T."/>
            <person name="Toyoda A."/>
            <person name="Takaki Y."/>
            <person name="Nishi S."/>
            <person name="Hori S."/>
            <person name="Arai W."/>
            <person name="Tsubouchi T."/>
            <person name="Morono Y."/>
            <person name="Uchiyama I."/>
            <person name="Ito T."/>
            <person name="Fujiyama A."/>
            <person name="Inagaki F."/>
            <person name="Takami H."/>
        </authorList>
    </citation>
    <scope>NUCLEOTIDE SEQUENCE</scope>
    <source>
        <strain evidence="2">Expedition CK06-06</strain>
    </source>
</reference>
<feature type="domain" description="RmlD-like substrate binding" evidence="1">
    <location>
        <begin position="7"/>
        <end position="196"/>
    </location>
</feature>
<organism evidence="2">
    <name type="scientific">marine sediment metagenome</name>
    <dbReference type="NCBI Taxonomy" id="412755"/>
    <lineage>
        <taxon>unclassified sequences</taxon>
        <taxon>metagenomes</taxon>
        <taxon>ecological metagenomes</taxon>
    </lineage>
</organism>
<evidence type="ECO:0000313" key="2">
    <source>
        <dbReference type="EMBL" id="GAI18632.1"/>
    </source>
</evidence>
<gene>
    <name evidence="2" type="ORF">S06H3_34711</name>
</gene>
<dbReference type="InterPro" id="IPR036291">
    <property type="entry name" value="NAD(P)-bd_dom_sf"/>
</dbReference>
<dbReference type="SUPFAM" id="SSF51735">
    <property type="entry name" value="NAD(P)-binding Rossmann-fold domains"/>
    <property type="match status" value="1"/>
</dbReference>
<dbReference type="EMBL" id="BARV01020865">
    <property type="protein sequence ID" value="GAI18632.1"/>
    <property type="molecule type" value="Genomic_DNA"/>
</dbReference>
<feature type="non-terminal residue" evidence="2">
    <location>
        <position position="197"/>
    </location>
</feature>
<proteinExistence type="predicted"/>
<dbReference type="InterPro" id="IPR005913">
    <property type="entry name" value="dTDP_dehydrorham_reduct"/>
</dbReference>
<dbReference type="AlphaFoldDB" id="X1LH15"/>
<sequence>MVKDKKRVLITGASGLLGANVALTASKKKDLEVYATYKSHPVRINKCRTFYLDITHKKEVEQSMLKINPDFVIHTAALANVDQCQQYKREAWVINVSGTENLVEAVEKINSRLVYISTDSVFDGRRGWYTEKDRPNPLNYYAKTKLAGEKIVEGRNGNHTIIRTNIYGWNITGKFSLAEWVIDGLKNRKTLTMFKDV</sequence>
<dbReference type="Pfam" id="PF04321">
    <property type="entry name" value="RmlD_sub_bind"/>
    <property type="match status" value="1"/>
</dbReference>
<accession>X1LH15</accession>
<dbReference type="Gene3D" id="3.40.50.720">
    <property type="entry name" value="NAD(P)-binding Rossmann-like Domain"/>
    <property type="match status" value="1"/>
</dbReference>